<dbReference type="EMBL" id="DF238759">
    <property type="protein sequence ID" value="GAQ93683.1"/>
    <property type="molecule type" value="Genomic_DNA"/>
</dbReference>
<name>A0A1Y1ISK9_KLENI</name>
<sequence length="338" mass="33255">YGLLDSNLVPDLAATKIVSGSFVVGSFATPIDAGSNSLTVGSIRSAAIDTSDHDIDAGSGTVSAASLVASDQISTSNLTASTGEFSGGLVVRGNLNVVGSLDYIDSTALSIADKNVILAKTSNPTDALADGAGLFVCGSDFPTSNDAVSFTWNIGSNGDYWLTKGGALAIRSSNGSNATISAGPTGSLLLSSDDGVHSKATLKFGSSLLPDSSSVDVGSSNDRWGNFYGSNARLSGAITSGSISIGSNSLSLTGPVASSSARASAIYSTTTDATSLVVGSNLTLSAGSTTSVSADVLPGSNGAYDVGASSNAWKNIYAGSATLSGSLSANGATLSAPL</sequence>
<reference evidence="1 2" key="1">
    <citation type="journal article" date="2014" name="Nat. Commun.">
        <title>Klebsormidium flaccidum genome reveals primary factors for plant terrestrial adaptation.</title>
        <authorList>
            <person name="Hori K."/>
            <person name="Maruyama F."/>
            <person name="Fujisawa T."/>
            <person name="Togashi T."/>
            <person name="Yamamoto N."/>
            <person name="Seo M."/>
            <person name="Sato S."/>
            <person name="Yamada T."/>
            <person name="Mori H."/>
            <person name="Tajima N."/>
            <person name="Moriyama T."/>
            <person name="Ikeuchi M."/>
            <person name="Watanabe M."/>
            <person name="Wada H."/>
            <person name="Kobayashi K."/>
            <person name="Saito M."/>
            <person name="Masuda T."/>
            <person name="Sasaki-Sekimoto Y."/>
            <person name="Mashiguchi K."/>
            <person name="Awai K."/>
            <person name="Shimojima M."/>
            <person name="Masuda S."/>
            <person name="Iwai M."/>
            <person name="Nobusawa T."/>
            <person name="Narise T."/>
            <person name="Kondo S."/>
            <person name="Saito H."/>
            <person name="Sato R."/>
            <person name="Murakawa M."/>
            <person name="Ihara Y."/>
            <person name="Oshima-Yamada Y."/>
            <person name="Ohtaka K."/>
            <person name="Satoh M."/>
            <person name="Sonobe K."/>
            <person name="Ishii M."/>
            <person name="Ohtani R."/>
            <person name="Kanamori-Sato M."/>
            <person name="Honoki R."/>
            <person name="Miyazaki D."/>
            <person name="Mochizuki H."/>
            <person name="Umetsu J."/>
            <person name="Higashi K."/>
            <person name="Shibata D."/>
            <person name="Kamiya Y."/>
            <person name="Sato N."/>
            <person name="Nakamura Y."/>
            <person name="Tabata S."/>
            <person name="Ida S."/>
            <person name="Kurokawa K."/>
            <person name="Ohta H."/>
        </authorList>
    </citation>
    <scope>NUCLEOTIDE SEQUENCE [LARGE SCALE GENOMIC DNA]</scope>
    <source>
        <strain evidence="1 2">NIES-2285</strain>
    </source>
</reference>
<dbReference type="AlphaFoldDB" id="A0A1Y1ISK9"/>
<proteinExistence type="predicted"/>
<evidence type="ECO:0000313" key="1">
    <source>
        <dbReference type="EMBL" id="GAQ93683.1"/>
    </source>
</evidence>
<organism evidence="1 2">
    <name type="scientific">Klebsormidium nitens</name>
    <name type="common">Green alga</name>
    <name type="synonym">Ulothrix nitens</name>
    <dbReference type="NCBI Taxonomy" id="105231"/>
    <lineage>
        <taxon>Eukaryota</taxon>
        <taxon>Viridiplantae</taxon>
        <taxon>Streptophyta</taxon>
        <taxon>Klebsormidiophyceae</taxon>
        <taxon>Klebsormidiales</taxon>
        <taxon>Klebsormidiaceae</taxon>
        <taxon>Klebsormidium</taxon>
    </lineage>
</organism>
<protein>
    <submittedName>
        <fullName evidence="1">Uncharacterized protein</fullName>
    </submittedName>
</protein>
<dbReference type="Gene3D" id="4.10.1090.10">
    <property type="entry name" value="Endosialidase, domain 4"/>
    <property type="match status" value="1"/>
</dbReference>
<evidence type="ECO:0000313" key="2">
    <source>
        <dbReference type="Proteomes" id="UP000054558"/>
    </source>
</evidence>
<feature type="non-terminal residue" evidence="1">
    <location>
        <position position="338"/>
    </location>
</feature>
<gene>
    <name evidence="1" type="ORF">KFL_018100010</name>
</gene>
<dbReference type="Proteomes" id="UP000054558">
    <property type="component" value="Unassembled WGS sequence"/>
</dbReference>
<accession>A0A1Y1ISK9</accession>
<keyword evidence="2" id="KW-1185">Reference proteome</keyword>
<feature type="non-terminal residue" evidence="1">
    <location>
        <position position="1"/>
    </location>
</feature>
<dbReference type="InterPro" id="IPR044914">
    <property type="entry name" value="Endosialidase_C_dom_sf"/>
</dbReference>